<dbReference type="PATRIC" id="fig|1114856.3.peg.2171"/>
<gene>
    <name evidence="1" type="ORF">C496_10426</name>
</gene>
<organism evidence="1 2">
    <name type="scientific">Natronorubrum tibetense GA33</name>
    <dbReference type="NCBI Taxonomy" id="1114856"/>
    <lineage>
        <taxon>Archaea</taxon>
        <taxon>Methanobacteriati</taxon>
        <taxon>Methanobacteriota</taxon>
        <taxon>Stenosarchaea group</taxon>
        <taxon>Halobacteria</taxon>
        <taxon>Halobacteriales</taxon>
        <taxon>Natrialbaceae</taxon>
        <taxon>Natronorubrum</taxon>
    </lineage>
</organism>
<comment type="caution">
    <text evidence="1">The sequence shown here is derived from an EMBL/GenBank/DDBJ whole genome shotgun (WGS) entry which is preliminary data.</text>
</comment>
<reference evidence="1 2" key="1">
    <citation type="journal article" date="2014" name="PLoS Genet.">
        <title>Phylogenetically driven sequencing of extremely halophilic archaea reveals strategies for static and dynamic osmo-response.</title>
        <authorList>
            <person name="Becker E.A."/>
            <person name="Seitzer P.M."/>
            <person name="Tritt A."/>
            <person name="Larsen D."/>
            <person name="Krusor M."/>
            <person name="Yao A.I."/>
            <person name="Wu D."/>
            <person name="Madern D."/>
            <person name="Eisen J.A."/>
            <person name="Darling A.E."/>
            <person name="Facciotti M.T."/>
        </authorList>
    </citation>
    <scope>NUCLEOTIDE SEQUENCE [LARGE SCALE GENOMIC DNA]</scope>
    <source>
        <strain evidence="1 2">GA33</strain>
    </source>
</reference>
<dbReference type="AlphaFoldDB" id="L9VVR2"/>
<protein>
    <submittedName>
        <fullName evidence="1">Uncharacterized protein</fullName>
    </submittedName>
</protein>
<dbReference type="Proteomes" id="UP000011599">
    <property type="component" value="Unassembled WGS sequence"/>
</dbReference>
<evidence type="ECO:0000313" key="2">
    <source>
        <dbReference type="Proteomes" id="UP000011599"/>
    </source>
</evidence>
<name>L9VVR2_9EURY</name>
<evidence type="ECO:0000313" key="1">
    <source>
        <dbReference type="EMBL" id="ELY41101.1"/>
    </source>
</evidence>
<keyword evidence="2" id="KW-1185">Reference proteome</keyword>
<dbReference type="EMBL" id="AOHW01000029">
    <property type="protein sequence ID" value="ELY41101.1"/>
    <property type="molecule type" value="Genomic_DNA"/>
</dbReference>
<sequence length="71" mass="7455">MPSIAATALATDQNATSVAGTSRRVVTMEYTRAVDGPARPVLAASRVIVRKSRVAVSGRESLERSVTRPSA</sequence>
<proteinExistence type="predicted"/>
<accession>L9VVR2</accession>